<dbReference type="InterPro" id="IPR010513">
    <property type="entry name" value="KEN_dom"/>
</dbReference>
<dbReference type="SMART" id="SM00580">
    <property type="entry name" value="PUG"/>
    <property type="match status" value="1"/>
</dbReference>
<dbReference type="EC" id="2.7.11.1" evidence="2"/>
<evidence type="ECO:0000256" key="14">
    <source>
        <dbReference type="SAM" id="SignalP"/>
    </source>
</evidence>
<evidence type="ECO:0000256" key="6">
    <source>
        <dbReference type="ARBA" id="ARBA00022729"/>
    </source>
</evidence>
<dbReference type="Pfam" id="PF00069">
    <property type="entry name" value="Pkinase"/>
    <property type="match status" value="1"/>
</dbReference>
<gene>
    <name evidence="17" type="ORF">RHSIM_Rhsim10G0192900</name>
</gene>
<dbReference type="PANTHER" id="PTHR13954">
    <property type="entry name" value="IRE1-RELATED"/>
    <property type="match status" value="1"/>
</dbReference>
<keyword evidence="11" id="KW-1133">Transmembrane helix</keyword>
<dbReference type="Gene3D" id="1.20.1440.180">
    <property type="entry name" value="KEN domain"/>
    <property type="match status" value="1"/>
</dbReference>
<dbReference type="Proteomes" id="UP000626092">
    <property type="component" value="Unassembled WGS sequence"/>
</dbReference>
<dbReference type="PANTHER" id="PTHR13954:SF6">
    <property type="entry name" value="NON-SPECIFIC SERINE_THREONINE PROTEIN KINASE"/>
    <property type="match status" value="1"/>
</dbReference>
<dbReference type="Pfam" id="PF06479">
    <property type="entry name" value="Ribonuc_2-5A"/>
    <property type="match status" value="1"/>
</dbReference>
<dbReference type="InterPro" id="IPR045133">
    <property type="entry name" value="IRE1/2-like"/>
</dbReference>
<keyword evidence="3" id="KW-0723">Serine/threonine-protein kinase</keyword>
<dbReference type="InterPro" id="IPR008271">
    <property type="entry name" value="Ser/Thr_kinase_AS"/>
</dbReference>
<dbReference type="Gene3D" id="1.10.510.10">
    <property type="entry name" value="Transferase(Phosphotransferase) domain 1"/>
    <property type="match status" value="1"/>
</dbReference>
<evidence type="ECO:0000256" key="10">
    <source>
        <dbReference type="ARBA" id="ARBA00022840"/>
    </source>
</evidence>
<dbReference type="PROSITE" id="PS51392">
    <property type="entry name" value="KEN"/>
    <property type="match status" value="1"/>
</dbReference>
<organism evidence="17 18">
    <name type="scientific">Rhododendron simsii</name>
    <name type="common">Sims's rhododendron</name>
    <dbReference type="NCBI Taxonomy" id="118357"/>
    <lineage>
        <taxon>Eukaryota</taxon>
        <taxon>Viridiplantae</taxon>
        <taxon>Streptophyta</taxon>
        <taxon>Embryophyta</taxon>
        <taxon>Tracheophyta</taxon>
        <taxon>Spermatophyta</taxon>
        <taxon>Magnoliopsida</taxon>
        <taxon>eudicotyledons</taxon>
        <taxon>Gunneridae</taxon>
        <taxon>Pentapetalae</taxon>
        <taxon>asterids</taxon>
        <taxon>Ericales</taxon>
        <taxon>Ericaceae</taxon>
        <taxon>Ericoideae</taxon>
        <taxon>Rhodoreae</taxon>
        <taxon>Rhododendron</taxon>
    </lineage>
</organism>
<evidence type="ECO:0000256" key="3">
    <source>
        <dbReference type="ARBA" id="ARBA00022527"/>
    </source>
</evidence>
<dbReference type="InterPro" id="IPR015943">
    <property type="entry name" value="WD40/YVTN_repeat-like_dom_sf"/>
</dbReference>
<keyword evidence="9" id="KW-0378">Hydrolase</keyword>
<keyword evidence="10" id="KW-0067">ATP-binding</keyword>
<feature type="compositionally biased region" description="Polar residues" evidence="13">
    <location>
        <begin position="424"/>
        <end position="434"/>
    </location>
</feature>
<evidence type="ECO:0000256" key="9">
    <source>
        <dbReference type="ARBA" id="ARBA00022801"/>
    </source>
</evidence>
<dbReference type="GO" id="GO:0004674">
    <property type="term" value="F:protein serine/threonine kinase activity"/>
    <property type="evidence" value="ECO:0007669"/>
    <property type="project" value="UniProtKB-KW"/>
</dbReference>
<feature type="chain" id="PRO_5032546335" description="non-specific serine/threonine protein kinase" evidence="14">
    <location>
        <begin position="22"/>
        <end position="937"/>
    </location>
</feature>
<dbReference type="CDD" id="cd10422">
    <property type="entry name" value="RNase_Ire1"/>
    <property type="match status" value="1"/>
</dbReference>
<protein>
    <recommendedName>
        <fullName evidence="2">non-specific serine/threonine protein kinase</fullName>
        <ecNumber evidence="2">2.7.11.1</ecNumber>
    </recommendedName>
</protein>
<evidence type="ECO:0000313" key="18">
    <source>
        <dbReference type="Proteomes" id="UP000626092"/>
    </source>
</evidence>
<dbReference type="OrthoDB" id="63989at2759"/>
<dbReference type="SUPFAM" id="SSF56112">
    <property type="entry name" value="Protein kinase-like (PK-like)"/>
    <property type="match status" value="1"/>
</dbReference>
<evidence type="ECO:0000256" key="12">
    <source>
        <dbReference type="ARBA" id="ARBA00023136"/>
    </source>
</evidence>
<keyword evidence="7" id="KW-0547">Nucleotide-binding</keyword>
<dbReference type="SMART" id="SM00220">
    <property type="entry name" value="S_TKc"/>
    <property type="match status" value="1"/>
</dbReference>
<dbReference type="GO" id="GO:0004521">
    <property type="term" value="F:RNA endonuclease activity"/>
    <property type="evidence" value="ECO:0007669"/>
    <property type="project" value="InterPro"/>
</dbReference>
<dbReference type="PROSITE" id="PS00108">
    <property type="entry name" value="PROTEIN_KINASE_ST"/>
    <property type="match status" value="1"/>
</dbReference>
<evidence type="ECO:0000259" key="15">
    <source>
        <dbReference type="PROSITE" id="PS50011"/>
    </source>
</evidence>
<keyword evidence="5" id="KW-0812">Transmembrane</keyword>
<feature type="domain" description="Protein kinase" evidence="15">
    <location>
        <begin position="482"/>
        <end position="751"/>
    </location>
</feature>
<dbReference type="GO" id="GO:0051082">
    <property type="term" value="F:unfolded protein binding"/>
    <property type="evidence" value="ECO:0007669"/>
    <property type="project" value="TreeGrafter"/>
</dbReference>
<dbReference type="AlphaFoldDB" id="A0A834GCB1"/>
<evidence type="ECO:0000256" key="13">
    <source>
        <dbReference type="SAM" id="MobiDB-lite"/>
    </source>
</evidence>
<dbReference type="Gene3D" id="2.130.10.10">
    <property type="entry name" value="YVTN repeat-like/Quinoprotein amine dehydrogenase"/>
    <property type="match status" value="1"/>
</dbReference>
<dbReference type="FunFam" id="1.20.1440.180:FF:000002">
    <property type="entry name" value="Serine/threonine-protein kinase/endoribonuclease IRE1"/>
    <property type="match status" value="1"/>
</dbReference>
<dbReference type="GO" id="GO:0005524">
    <property type="term" value="F:ATP binding"/>
    <property type="evidence" value="ECO:0007669"/>
    <property type="project" value="UniProtKB-KW"/>
</dbReference>
<keyword evidence="18" id="KW-1185">Reference proteome</keyword>
<dbReference type="SMART" id="SM00564">
    <property type="entry name" value="PQQ"/>
    <property type="match status" value="3"/>
</dbReference>
<dbReference type="GO" id="GO:0016787">
    <property type="term" value="F:hydrolase activity"/>
    <property type="evidence" value="ECO:0007669"/>
    <property type="project" value="UniProtKB-KW"/>
</dbReference>
<name>A0A834GCB1_RHOSS</name>
<dbReference type="GO" id="GO:0006397">
    <property type="term" value="P:mRNA processing"/>
    <property type="evidence" value="ECO:0007669"/>
    <property type="project" value="InterPro"/>
</dbReference>
<accession>A0A834GCB1</accession>
<evidence type="ECO:0000256" key="5">
    <source>
        <dbReference type="ARBA" id="ARBA00022692"/>
    </source>
</evidence>
<comment type="subcellular location">
    <subcellularLocation>
        <location evidence="1">Membrane</location>
        <topology evidence="1">Single-pass type I membrane protein</topology>
    </subcellularLocation>
</comment>
<dbReference type="GO" id="GO:1990604">
    <property type="term" value="C:IRE1-TRAF2-ASK1 complex"/>
    <property type="evidence" value="ECO:0007669"/>
    <property type="project" value="TreeGrafter"/>
</dbReference>
<feature type="domain" description="KEN" evidence="16">
    <location>
        <begin position="754"/>
        <end position="885"/>
    </location>
</feature>
<sequence>MNRKLIGLFLCVLVIVSGLLGSSGSVSSLVGNDLDGVSTQPAKRSLLSISNEHDTALVAALDGTIRLVEPKSGKDLWSFISGPSIYSSYQATVEHDDDDKENISRLGSFFIDCGDDWALYMNDAFGKRKLKETIEEFISNTPLIAEDGGVVLGSKKTTVFLVDAKTGRLIYTYKMSGPPPTSQSNVVNSVLNSTTFDELGQSGSLNFEPDELPLYITRTDYSLKSFALNTDKVLWNMTVAEIGAAYLCQDTENSFSGALSDSESEFPPAPGVNFSMPLPCQSKAVVYRFRRHNMLGPFYKPNMLPEAHDEEMMLPESNSKHGLHWQPPKVDKLPGLHGNDEIRSLPAPNEPYNNNIDLGPSVVQMTENSGISVMQDVKMRGSGGLSMVSKGSSGYSLISLVITTVCLVPCLYFLMARKDGEGNKQPNDLNARTVTSKRKKIRRSGQNNGRTSSGDGYDERPWLKLNQGVDESVDGRTIGKLFVSNREIAKGSNGTIVLEGIYEGRHVAVKRLVKAHHDVAFKEIQNLIASDRHPNIVRWYGVESDQDFVYLSLERCTCSLSDLIQVRLDAPTVSEDQATEVKIEYKIRFESMEGTVPEVKLWTDKGYPSPMLLKLMRDVVSGLVHLHELGIVHRDLKPQNVLIIKDRSLCAKLSDMGYGSSGWQAPEQLLHGRQTRAVDMFSLGCVLFYCITGGRHPFGDRLERDINIVKSKADLFLVEYIPEAVDLLSRLLDRDAELRPKASEVFNHPLFWDSEMRLSFLRDASDRVELEDREADSDLLKALESIAPLALGAKWNEKMEPAFLKNIGKYRRYKFDSVRDLLRVMRNKLNHYRELPLEIQEILGPVPEGFDGYFGSRFPKLLMEVYKVLHKYCREEEGFNKYFKASVINEGKRLCSILLLGKSKKKRFIVASVATFKDCETAGEDLAALYLPKKALL</sequence>
<evidence type="ECO:0000256" key="11">
    <source>
        <dbReference type="ARBA" id="ARBA00022989"/>
    </source>
</evidence>
<dbReference type="InterPro" id="IPR018391">
    <property type="entry name" value="PQQ_b-propeller_rpt"/>
</dbReference>
<dbReference type="InterPro" id="IPR011009">
    <property type="entry name" value="Kinase-like_dom_sf"/>
</dbReference>
<evidence type="ECO:0000256" key="2">
    <source>
        <dbReference type="ARBA" id="ARBA00012513"/>
    </source>
</evidence>
<keyword evidence="12" id="KW-0472">Membrane</keyword>
<dbReference type="InterPro" id="IPR000719">
    <property type="entry name" value="Prot_kinase_dom"/>
</dbReference>
<evidence type="ECO:0000256" key="8">
    <source>
        <dbReference type="ARBA" id="ARBA00022777"/>
    </source>
</evidence>
<dbReference type="PROSITE" id="PS50011">
    <property type="entry name" value="PROTEIN_KINASE_DOM"/>
    <property type="match status" value="1"/>
</dbReference>
<dbReference type="FunFam" id="2.130.10.10:FF:001716">
    <property type="entry name" value="Inositol requiring 1-1"/>
    <property type="match status" value="1"/>
</dbReference>
<reference evidence="17" key="1">
    <citation type="submission" date="2019-11" db="EMBL/GenBank/DDBJ databases">
        <authorList>
            <person name="Liu Y."/>
            <person name="Hou J."/>
            <person name="Li T.-Q."/>
            <person name="Guan C.-H."/>
            <person name="Wu X."/>
            <person name="Wu H.-Z."/>
            <person name="Ling F."/>
            <person name="Zhang R."/>
            <person name="Shi X.-G."/>
            <person name="Ren J.-P."/>
            <person name="Chen E.-F."/>
            <person name="Sun J.-M."/>
        </authorList>
    </citation>
    <scope>NUCLEOTIDE SEQUENCE</scope>
    <source>
        <strain evidence="17">Adult_tree_wgs_1</strain>
        <tissue evidence="17">Leaves</tissue>
    </source>
</reference>
<evidence type="ECO:0000259" key="16">
    <source>
        <dbReference type="PROSITE" id="PS51392"/>
    </source>
</evidence>
<dbReference type="Gene3D" id="3.30.200.20">
    <property type="entry name" value="Phosphorylase Kinase, domain 1"/>
    <property type="match status" value="1"/>
</dbReference>
<keyword evidence="8" id="KW-0418">Kinase</keyword>
<comment type="caution">
    <text evidence="17">The sequence shown here is derived from an EMBL/GenBank/DDBJ whole genome shotgun (WGS) entry which is preliminary data.</text>
</comment>
<proteinExistence type="predicted"/>
<keyword evidence="6 14" id="KW-0732">Signal</keyword>
<dbReference type="InterPro" id="IPR011047">
    <property type="entry name" value="Quinoprotein_ADH-like_sf"/>
</dbReference>
<evidence type="ECO:0000256" key="7">
    <source>
        <dbReference type="ARBA" id="ARBA00022741"/>
    </source>
</evidence>
<dbReference type="SUPFAM" id="SSF50998">
    <property type="entry name" value="Quinoprotein alcohol dehydrogenase-like"/>
    <property type="match status" value="1"/>
</dbReference>
<dbReference type="GO" id="GO:0036498">
    <property type="term" value="P:IRE1-mediated unfolded protein response"/>
    <property type="evidence" value="ECO:0007669"/>
    <property type="project" value="TreeGrafter"/>
</dbReference>
<dbReference type="FunFam" id="3.30.200.20:FF:000077">
    <property type="entry name" value="Putative Serine/threonine-protein kinase/endoribonuclease IRE1"/>
    <property type="match status" value="1"/>
</dbReference>
<evidence type="ECO:0000313" key="17">
    <source>
        <dbReference type="EMBL" id="KAF7129314.1"/>
    </source>
</evidence>
<dbReference type="EMBL" id="WJXA01000010">
    <property type="protein sequence ID" value="KAF7129314.1"/>
    <property type="molecule type" value="Genomic_DNA"/>
</dbReference>
<feature type="signal peptide" evidence="14">
    <location>
        <begin position="1"/>
        <end position="21"/>
    </location>
</feature>
<evidence type="ECO:0000256" key="4">
    <source>
        <dbReference type="ARBA" id="ARBA00022679"/>
    </source>
</evidence>
<feature type="region of interest" description="Disordered" evidence="13">
    <location>
        <begin position="422"/>
        <end position="459"/>
    </location>
</feature>
<dbReference type="InterPro" id="IPR038357">
    <property type="entry name" value="KEN_sf"/>
</dbReference>
<keyword evidence="4" id="KW-0808">Transferase</keyword>
<evidence type="ECO:0000256" key="1">
    <source>
        <dbReference type="ARBA" id="ARBA00004479"/>
    </source>
</evidence>
<feature type="compositionally biased region" description="Polar residues" evidence="13">
    <location>
        <begin position="444"/>
        <end position="454"/>
    </location>
</feature>